<reference evidence="9 10" key="1">
    <citation type="journal article" date="2013" name="Genome Biol.">
        <title>Genome of Acanthamoeba castellanii highlights extensive lateral gene transfer and early evolution of tyrosine kinase signaling.</title>
        <authorList>
            <person name="Clarke M."/>
            <person name="Lohan A.J."/>
            <person name="Liu B."/>
            <person name="Lagkouvardos I."/>
            <person name="Roy S."/>
            <person name="Zafar N."/>
            <person name="Bertelli C."/>
            <person name="Schilde C."/>
            <person name="Kianianmomeni A."/>
            <person name="Burglin T.R."/>
            <person name="Frech C."/>
            <person name="Turcotte B."/>
            <person name="Kopec K.O."/>
            <person name="Synnott J.M."/>
            <person name="Choo C."/>
            <person name="Paponov I."/>
            <person name="Finkler A."/>
            <person name="Soon Heng Tan C."/>
            <person name="Hutchins A.P."/>
            <person name="Weinmeier T."/>
            <person name="Rattei T."/>
            <person name="Chu J.S."/>
            <person name="Gimenez G."/>
            <person name="Irimia M."/>
            <person name="Rigden D.J."/>
            <person name="Fitzpatrick D.A."/>
            <person name="Lorenzo-Morales J."/>
            <person name="Bateman A."/>
            <person name="Chiu C.H."/>
            <person name="Tang P."/>
            <person name="Hegemann P."/>
            <person name="Fromm H."/>
            <person name="Raoult D."/>
            <person name="Greub G."/>
            <person name="Miranda-Saavedra D."/>
            <person name="Chen N."/>
            <person name="Nash P."/>
            <person name="Ginger M.L."/>
            <person name="Horn M."/>
            <person name="Schaap P."/>
            <person name="Caler L."/>
            <person name="Loftus B."/>
        </authorList>
    </citation>
    <scope>NUCLEOTIDE SEQUENCE [LARGE SCALE GENOMIC DNA]</scope>
    <source>
        <strain evidence="9 10">Neff</strain>
    </source>
</reference>
<dbReference type="RefSeq" id="XP_004344184.1">
    <property type="nucleotide sequence ID" value="XM_004344134.1"/>
</dbReference>
<feature type="transmembrane region" description="Helical" evidence="8">
    <location>
        <begin position="355"/>
        <end position="380"/>
    </location>
</feature>
<feature type="transmembrane region" description="Helical" evidence="8">
    <location>
        <begin position="135"/>
        <end position="155"/>
    </location>
</feature>
<evidence type="ECO:0000256" key="8">
    <source>
        <dbReference type="SAM" id="Phobius"/>
    </source>
</evidence>
<dbReference type="PANTHER" id="PTHR30574">
    <property type="entry name" value="INNER MEMBRANE PROTEIN YEDE"/>
    <property type="match status" value="1"/>
</dbReference>
<evidence type="ECO:0000256" key="6">
    <source>
        <dbReference type="ARBA" id="ARBA00022989"/>
    </source>
</evidence>
<feature type="transmembrane region" description="Helical" evidence="8">
    <location>
        <begin position="324"/>
        <end position="343"/>
    </location>
</feature>
<proteinExistence type="predicted"/>
<keyword evidence="5 8" id="KW-0812">Transmembrane</keyword>
<evidence type="ECO:0000256" key="7">
    <source>
        <dbReference type="ARBA" id="ARBA00023136"/>
    </source>
</evidence>
<accession>L8H8I9</accession>
<keyword evidence="10" id="KW-1185">Reference proteome</keyword>
<dbReference type="GO" id="GO:0005886">
    <property type="term" value="C:plasma membrane"/>
    <property type="evidence" value="ECO:0007669"/>
    <property type="project" value="UniProtKB-SubCell"/>
</dbReference>
<dbReference type="VEuPathDB" id="AmoebaDB:ACA1_055470"/>
<gene>
    <name evidence="9" type="ORF">ACA1_055470</name>
</gene>
<feature type="transmembrane region" description="Helical" evidence="8">
    <location>
        <begin position="183"/>
        <end position="204"/>
    </location>
</feature>
<evidence type="ECO:0000256" key="1">
    <source>
        <dbReference type="ARBA" id="ARBA00004429"/>
    </source>
</evidence>
<sequence>MAAASNKSNTPEKGVKPPSGFGVIAPIALGMGVCFGFALEKGRVFEPSVIIDQMLFHRFQMMKMFLSAVTTSMVVMSTLRAFKRTAPYAEHSRAHFFAAPRGLPSVALGTALLGVGMSIGGACPGTTIIQLGAGVNQGLFIVLGGLMAAGLYSYYESVFRPFIAVGRPQPANRTLDKMAGTSYARVALPMALALAAIVGGLEWVRPWYEDVGLSRAESLPAHLSLASVLAMKAWPPQIAGIIVGLLQIPAVLLLTVTLGSASSFATVAINMIYGVCPRAVESSQYMSSLRSGLALWQPTYLLGAMAGAFLSATLSGTWGTVTGLAPLPAFLAGFLLVGGARLANGCTSGHGISGMANLATVSFVAVPAMFGGAIATAFALKALGYY</sequence>
<feature type="transmembrane region" description="Helical" evidence="8">
    <location>
        <begin position="293"/>
        <end position="312"/>
    </location>
</feature>
<dbReference type="EMBL" id="KB007909">
    <property type="protein sequence ID" value="ELR20781.1"/>
    <property type="molecule type" value="Genomic_DNA"/>
</dbReference>
<dbReference type="GeneID" id="14921651"/>
<feature type="transmembrane region" description="Helical" evidence="8">
    <location>
        <begin position="102"/>
        <end position="123"/>
    </location>
</feature>
<feature type="transmembrane region" description="Helical" evidence="8">
    <location>
        <begin position="252"/>
        <end position="273"/>
    </location>
</feature>
<keyword evidence="7 8" id="KW-0472">Membrane</keyword>
<feature type="transmembrane region" description="Helical" evidence="8">
    <location>
        <begin position="64"/>
        <end position="82"/>
    </location>
</feature>
<dbReference type="STRING" id="1257118.L8H8I9"/>
<keyword evidence="6 8" id="KW-1133">Transmembrane helix</keyword>
<evidence type="ECO:0000256" key="2">
    <source>
        <dbReference type="ARBA" id="ARBA00022448"/>
    </source>
</evidence>
<dbReference type="KEGG" id="acan:ACA1_055470"/>
<dbReference type="Pfam" id="PF04143">
    <property type="entry name" value="Sulf_transp"/>
    <property type="match status" value="1"/>
</dbReference>
<dbReference type="InterPro" id="IPR007272">
    <property type="entry name" value="Sulf_transp_TsuA/YedE"/>
</dbReference>
<evidence type="ECO:0000313" key="9">
    <source>
        <dbReference type="EMBL" id="ELR20781.1"/>
    </source>
</evidence>
<evidence type="ECO:0000313" key="10">
    <source>
        <dbReference type="Proteomes" id="UP000011083"/>
    </source>
</evidence>
<dbReference type="OrthoDB" id="10254418at2759"/>
<dbReference type="OMA" id="RRSMIGI"/>
<evidence type="ECO:0000256" key="4">
    <source>
        <dbReference type="ARBA" id="ARBA00022519"/>
    </source>
</evidence>
<evidence type="ECO:0000256" key="3">
    <source>
        <dbReference type="ARBA" id="ARBA00022475"/>
    </source>
</evidence>
<feature type="transmembrane region" description="Helical" evidence="8">
    <location>
        <begin position="225"/>
        <end position="246"/>
    </location>
</feature>
<comment type="subcellular location">
    <subcellularLocation>
        <location evidence="1">Cell inner membrane</location>
        <topology evidence="1">Multi-pass membrane protein</topology>
    </subcellularLocation>
</comment>
<protein>
    <submittedName>
        <fullName evidence="9">YeeE/YedE family protein</fullName>
    </submittedName>
</protein>
<name>L8H8I9_ACACF</name>
<organism evidence="9 10">
    <name type="scientific">Acanthamoeba castellanii (strain ATCC 30010 / Neff)</name>
    <dbReference type="NCBI Taxonomy" id="1257118"/>
    <lineage>
        <taxon>Eukaryota</taxon>
        <taxon>Amoebozoa</taxon>
        <taxon>Discosea</taxon>
        <taxon>Longamoebia</taxon>
        <taxon>Centramoebida</taxon>
        <taxon>Acanthamoebidae</taxon>
        <taxon>Acanthamoeba</taxon>
    </lineage>
</organism>
<dbReference type="AlphaFoldDB" id="L8H8I9"/>
<keyword evidence="4" id="KW-0997">Cell inner membrane</keyword>
<feature type="transmembrane region" description="Helical" evidence="8">
    <location>
        <begin position="20"/>
        <end position="39"/>
    </location>
</feature>
<dbReference type="Proteomes" id="UP000011083">
    <property type="component" value="Unassembled WGS sequence"/>
</dbReference>
<keyword evidence="2" id="KW-0813">Transport</keyword>
<dbReference type="PANTHER" id="PTHR30574:SF1">
    <property type="entry name" value="SULPHUR TRANSPORT DOMAIN-CONTAINING PROTEIN"/>
    <property type="match status" value="1"/>
</dbReference>
<keyword evidence="3" id="KW-1003">Cell membrane</keyword>
<evidence type="ECO:0000256" key="5">
    <source>
        <dbReference type="ARBA" id="ARBA00022692"/>
    </source>
</evidence>